<evidence type="ECO:0000313" key="2">
    <source>
        <dbReference type="EMBL" id="TDT91845.1"/>
    </source>
</evidence>
<reference evidence="2 4" key="2">
    <citation type="submission" date="2019-03" db="EMBL/GenBank/DDBJ databases">
        <title>Genomic Encyclopedia of Type Strains, Phase IV (KMG-IV): sequencing the most valuable type-strain genomes for metagenomic binning, comparative biology and taxonomic classification.</title>
        <authorList>
            <person name="Goeker M."/>
        </authorList>
    </citation>
    <scope>NUCLEOTIDE SEQUENCE [LARGE SCALE GENOMIC DNA]</scope>
    <source>
        <strain evidence="2 4">DSM 101483</strain>
    </source>
</reference>
<dbReference type="Pfam" id="PF10758">
    <property type="entry name" value="DUF2586"/>
    <property type="match status" value="1"/>
</dbReference>
<evidence type="ECO:0000313" key="3">
    <source>
        <dbReference type="Proteomes" id="UP000055611"/>
    </source>
</evidence>
<dbReference type="KEGG" id="dej:AWY79_06900"/>
<dbReference type="InterPro" id="IPR019694">
    <property type="entry name" value="Phage_HP1_Orf23"/>
</dbReference>
<evidence type="ECO:0000313" key="1">
    <source>
        <dbReference type="EMBL" id="AMK10852.1"/>
    </source>
</evidence>
<dbReference type="EMBL" id="CP014206">
    <property type="protein sequence ID" value="AMK10852.1"/>
    <property type="molecule type" value="Genomic_DNA"/>
</dbReference>
<gene>
    <name evidence="1" type="ORF">AWY79_06900</name>
    <name evidence="2" type="ORF">EDC59_101248</name>
</gene>
<dbReference type="Proteomes" id="UP000295506">
    <property type="component" value="Unassembled WGS sequence"/>
</dbReference>
<dbReference type="AlphaFoldDB" id="A0A126QLK3"/>
<dbReference type="SUPFAM" id="SSF50939">
    <property type="entry name" value="Sialidases"/>
    <property type="match status" value="1"/>
</dbReference>
<keyword evidence="3" id="KW-1185">Reference proteome</keyword>
<dbReference type="OrthoDB" id="5422934at2"/>
<protein>
    <submittedName>
        <fullName evidence="2">Uncharacterized protein DUF2586</fullName>
    </submittedName>
</protein>
<proteinExistence type="predicted"/>
<name>A0A126QLK3_9BACT</name>
<evidence type="ECO:0000313" key="4">
    <source>
        <dbReference type="Proteomes" id="UP000295506"/>
    </source>
</evidence>
<dbReference type="EMBL" id="SOBK01000001">
    <property type="protein sequence ID" value="TDT91845.1"/>
    <property type="molecule type" value="Genomic_DNA"/>
</dbReference>
<dbReference type="Proteomes" id="UP000055611">
    <property type="component" value="Chromosome"/>
</dbReference>
<dbReference type="RefSeq" id="WP_066801910.1">
    <property type="nucleotide sequence ID" value="NZ_CP014206.1"/>
</dbReference>
<reference evidence="1 3" key="1">
    <citation type="journal article" date="2016" name="Front. Microbiol.">
        <title>Genome Sequence of the Piezophilic, Mesophilic Sulfate-Reducing Bacterium Desulfovibrio indicus J2T.</title>
        <authorList>
            <person name="Cao J."/>
            <person name="Maignien L."/>
            <person name="Shao Z."/>
            <person name="Alain K."/>
            <person name="Jebbar M."/>
        </authorList>
    </citation>
    <scope>NUCLEOTIDE SEQUENCE [LARGE SCALE GENOMIC DNA]</scope>
    <source>
        <strain evidence="1 3">J2</strain>
    </source>
</reference>
<accession>A0A126QLK3</accession>
<dbReference type="InterPro" id="IPR036278">
    <property type="entry name" value="Sialidase_sf"/>
</dbReference>
<sequence>MNDVIEYLVDGTSGLAPGDVSGSCLVAGVCSAGTVGKGYLLGKRSDLTDLLGVGPLVDRLRDIFATGGQEPVVIAVPVEGLPGGYIGNVQHTGTGPDASASGVGAANADAKVQIVVAGQLGTATYKLSLDGGATWENDTATPANGQITLGASGAVLTLDEGAHVKDDVYAVTVRGPIGPVEKVGNGPDVTVAGTVKAAADLVLLITGAGGRNVGTYQLSEDGGDNWGSIRTIPVDGAIPVSSTGVTITVPDEDMILGTEYRCTLNPPAPSITSVMTALETPLALYDMEFVYVVGPSDAVDWAACGAKADELWNQHRPTYFKTEFRLPYDGEDLNDWVAAWLTERDQYAHRFVQAVVAFGEVSDSTGLRRLRNWGGLQVGRVLSIPVHRATGRVLDGPISQGQLPDGWVENGIHEILENSGAVSAKAYAGLTGPYWGDSRTLAEPTSDYQYEEILRTVFKAVRLSRIAALKGMYDEAGDPAAEGNAGGLAYLKGNIENALDTMTKAKPRELVGYVITIPPGQDVANNGVAVEEELIGIPIIRKIKLFTSYTYAGSNFDPRLKEVA</sequence>
<organism evidence="2 4">
    <name type="scientific">Pseudodesulfovibrio indicus</name>
    <dbReference type="NCBI Taxonomy" id="1716143"/>
    <lineage>
        <taxon>Bacteria</taxon>
        <taxon>Pseudomonadati</taxon>
        <taxon>Thermodesulfobacteriota</taxon>
        <taxon>Desulfovibrionia</taxon>
        <taxon>Desulfovibrionales</taxon>
        <taxon>Desulfovibrionaceae</taxon>
    </lineage>
</organism>